<accession>A0ABY5UYR2</accession>
<proteinExistence type="predicted"/>
<keyword evidence="1" id="KW-1133">Transmembrane helix</keyword>
<dbReference type="RefSeq" id="WP_019246749.1">
    <property type="nucleotide sequence ID" value="NZ_CAPH01000018.1"/>
</dbReference>
<name>A0ABY5UYR2_9BACT</name>
<keyword evidence="1" id="KW-0472">Membrane</keyword>
<evidence type="ECO:0000313" key="3">
    <source>
        <dbReference type="EMBL" id="UWN56554.1"/>
    </source>
</evidence>
<dbReference type="Proteomes" id="UP001059295">
    <property type="component" value="Chromosome"/>
</dbReference>
<keyword evidence="1" id="KW-0812">Transmembrane</keyword>
<organism evidence="3 4">
    <name type="scientific">Alistipes ihumii AP11</name>
    <dbReference type="NCBI Taxonomy" id="1211813"/>
    <lineage>
        <taxon>Bacteria</taxon>
        <taxon>Pseudomonadati</taxon>
        <taxon>Bacteroidota</taxon>
        <taxon>Bacteroidia</taxon>
        <taxon>Bacteroidales</taxon>
        <taxon>Rikenellaceae</taxon>
        <taxon>Alistipes</taxon>
    </lineage>
</organism>
<reference evidence="3" key="1">
    <citation type="journal article" date="2022" name="Cell">
        <title>Design, construction, and in vivo augmentation of a complex gut microbiome.</title>
        <authorList>
            <person name="Cheng A.G."/>
            <person name="Ho P.Y."/>
            <person name="Aranda-Diaz A."/>
            <person name="Jain S."/>
            <person name="Yu F.B."/>
            <person name="Meng X."/>
            <person name="Wang M."/>
            <person name="Iakiviak M."/>
            <person name="Nagashima K."/>
            <person name="Zhao A."/>
            <person name="Murugkar P."/>
            <person name="Patil A."/>
            <person name="Atabakhsh K."/>
            <person name="Weakley A."/>
            <person name="Yan J."/>
            <person name="Brumbaugh A.R."/>
            <person name="Higginbottom S."/>
            <person name="Dimas A."/>
            <person name="Shiver A.L."/>
            <person name="Deutschbauer A."/>
            <person name="Neff N."/>
            <person name="Sonnenburg J.L."/>
            <person name="Huang K.C."/>
            <person name="Fischbach M.A."/>
        </authorList>
    </citation>
    <scope>NUCLEOTIDE SEQUENCE</scope>
    <source>
        <strain evidence="3">AP11</strain>
    </source>
</reference>
<gene>
    <name evidence="3" type="ORF">NQ491_07765</name>
</gene>
<feature type="chain" id="PRO_5045583085" description="Outer membrane protein beta-barrel domain-containing protein" evidence="2">
    <location>
        <begin position="22"/>
        <end position="221"/>
    </location>
</feature>
<protein>
    <recommendedName>
        <fullName evidence="5">Outer membrane protein beta-barrel domain-containing protein</fullName>
    </recommendedName>
</protein>
<evidence type="ECO:0000256" key="1">
    <source>
        <dbReference type="SAM" id="Phobius"/>
    </source>
</evidence>
<evidence type="ECO:0000313" key="4">
    <source>
        <dbReference type="Proteomes" id="UP001059295"/>
    </source>
</evidence>
<keyword evidence="4" id="KW-1185">Reference proteome</keyword>
<sequence length="221" mass="24910">MMSKTWLIAAAWLLTSVAASAQEPEAWRPKYVNLSFVSQKLDFGEGEKLKSRFGAAFTTGRSYYLHKKPVAGMIRFGIDATWIDLSYANYSREETYDDGYGTEIEKLTAHQAEIGMQVGPSVTVRPLRKLQAHLYFRFAPSFAGLYDGDAFRGNYASFFVTGLSVSYGVIGLGIEKRWGKCRYKEFGGGEDEYGDYGYAEEPYDTPKLKTSGLRAYVNFRF</sequence>
<feature type="signal peptide" evidence="2">
    <location>
        <begin position="1"/>
        <end position="21"/>
    </location>
</feature>
<evidence type="ECO:0008006" key="5">
    <source>
        <dbReference type="Google" id="ProtNLM"/>
    </source>
</evidence>
<dbReference type="GeneID" id="82891621"/>
<feature type="transmembrane region" description="Helical" evidence="1">
    <location>
        <begin position="155"/>
        <end position="174"/>
    </location>
</feature>
<keyword evidence="2" id="KW-0732">Signal</keyword>
<dbReference type="EMBL" id="CP102294">
    <property type="protein sequence ID" value="UWN56554.1"/>
    <property type="molecule type" value="Genomic_DNA"/>
</dbReference>
<evidence type="ECO:0000256" key="2">
    <source>
        <dbReference type="SAM" id="SignalP"/>
    </source>
</evidence>